<evidence type="ECO:0000256" key="2">
    <source>
        <dbReference type="ARBA" id="ARBA00022857"/>
    </source>
</evidence>
<dbReference type="InterPro" id="IPR051164">
    <property type="entry name" value="NmrA-like_oxidored"/>
</dbReference>
<dbReference type="EMBL" id="BAABAE010000003">
    <property type="protein sequence ID" value="GAA3740749.1"/>
    <property type="molecule type" value="Genomic_DNA"/>
</dbReference>
<reference evidence="5" key="1">
    <citation type="journal article" date="2019" name="Int. J. Syst. Evol. Microbiol.">
        <title>The Global Catalogue of Microorganisms (GCM) 10K type strain sequencing project: providing services to taxonomists for standard genome sequencing and annotation.</title>
        <authorList>
            <consortium name="The Broad Institute Genomics Platform"/>
            <consortium name="The Broad Institute Genome Sequencing Center for Infectious Disease"/>
            <person name="Wu L."/>
            <person name="Ma J."/>
        </authorList>
    </citation>
    <scope>NUCLEOTIDE SEQUENCE [LARGE SCALE GENOMIC DNA]</scope>
    <source>
        <strain evidence="5">JCM 16949</strain>
    </source>
</reference>
<feature type="domain" description="NmrA-like" evidence="3">
    <location>
        <begin position="2"/>
        <end position="139"/>
    </location>
</feature>
<comment type="caution">
    <text evidence="4">The sequence shown here is derived from an EMBL/GenBank/DDBJ whole genome shotgun (WGS) entry which is preliminary data.</text>
</comment>
<dbReference type="Proteomes" id="UP001501004">
    <property type="component" value="Unassembled WGS sequence"/>
</dbReference>
<keyword evidence="5" id="KW-1185">Reference proteome</keyword>
<sequence>MSTILVTGATGTLGTPTVARLREAGHDVRALSRTSGPGLTTGDLLTGDGIPAAIAGVDAVMHLATGVQDVAQGKAAIGAARAAAVEHFILISIVGIEDIPLGYYRGKVEIEKTLVASGIPHTILRATQFHQFVNAIFAGTKYSPVILVPRFSFQPISTDEVAVRLVELAGADASGRVADIGGPEQRTARDLAEAWKRATGSRRAIWNIRMPGKTAAGYAAGHNLVPGTPYGVVTFDDYLAAKYQRGTGEK</sequence>
<evidence type="ECO:0000313" key="5">
    <source>
        <dbReference type="Proteomes" id="UP001501004"/>
    </source>
</evidence>
<dbReference type="InterPro" id="IPR008030">
    <property type="entry name" value="NmrA-like"/>
</dbReference>
<dbReference type="RefSeq" id="WP_344755431.1">
    <property type="nucleotide sequence ID" value="NZ_BAABAE010000003.1"/>
</dbReference>
<dbReference type="InterPro" id="IPR036291">
    <property type="entry name" value="NAD(P)-bd_dom_sf"/>
</dbReference>
<gene>
    <name evidence="4" type="ORF">GCM10022239_15610</name>
</gene>
<protein>
    <submittedName>
        <fullName evidence="4">NAD(P)H-binding protein</fullName>
    </submittedName>
</protein>
<keyword evidence="2" id="KW-0521">NADP</keyword>
<dbReference type="Gene3D" id="3.40.50.720">
    <property type="entry name" value="NAD(P)-binding Rossmann-like Domain"/>
    <property type="match status" value="1"/>
</dbReference>
<dbReference type="PANTHER" id="PTHR42748:SF3">
    <property type="entry name" value="BLL4366 PROTEIN"/>
    <property type="match status" value="1"/>
</dbReference>
<dbReference type="Pfam" id="PF05368">
    <property type="entry name" value="NmrA"/>
    <property type="match status" value="1"/>
</dbReference>
<evidence type="ECO:0000259" key="3">
    <source>
        <dbReference type="Pfam" id="PF05368"/>
    </source>
</evidence>
<evidence type="ECO:0000313" key="4">
    <source>
        <dbReference type="EMBL" id="GAA3740749.1"/>
    </source>
</evidence>
<name>A0ABP7FIH1_9MICO</name>
<dbReference type="SUPFAM" id="SSF51735">
    <property type="entry name" value="NAD(P)-binding Rossmann-fold domains"/>
    <property type="match status" value="1"/>
</dbReference>
<organism evidence="4 5">
    <name type="scientific">Leifsonella bigeumensis</name>
    <dbReference type="NCBI Taxonomy" id="433643"/>
    <lineage>
        <taxon>Bacteria</taxon>
        <taxon>Bacillati</taxon>
        <taxon>Actinomycetota</taxon>
        <taxon>Actinomycetes</taxon>
        <taxon>Micrococcales</taxon>
        <taxon>Microbacteriaceae</taxon>
        <taxon>Leifsonella</taxon>
    </lineage>
</organism>
<proteinExistence type="inferred from homology"/>
<comment type="similarity">
    <text evidence="1">Belongs to the NmrA-type oxidoreductase family.</text>
</comment>
<accession>A0ABP7FIH1</accession>
<evidence type="ECO:0000256" key="1">
    <source>
        <dbReference type="ARBA" id="ARBA00006328"/>
    </source>
</evidence>
<dbReference type="PANTHER" id="PTHR42748">
    <property type="entry name" value="NITROGEN METABOLITE REPRESSION PROTEIN NMRA FAMILY MEMBER"/>
    <property type="match status" value="1"/>
</dbReference>